<evidence type="ECO:0000259" key="9">
    <source>
        <dbReference type="SMART" id="SM00865"/>
    </source>
</evidence>
<keyword evidence="2 4" id="KW-0547">Nucleotide-binding</keyword>
<dbReference type="Gene3D" id="3.30.1330.20">
    <property type="entry name" value="Tubulin/FtsZ, C-terminal domain"/>
    <property type="match status" value="1"/>
</dbReference>
<evidence type="ECO:0000256" key="6">
    <source>
        <dbReference type="RuleBase" id="RU000631"/>
    </source>
</evidence>
<feature type="binding site" evidence="4">
    <location>
        <position position="143"/>
    </location>
    <ligand>
        <name>GTP</name>
        <dbReference type="ChEBI" id="CHEBI:37565"/>
    </ligand>
</feature>
<dbReference type="GO" id="GO:0032153">
    <property type="term" value="C:cell division site"/>
    <property type="evidence" value="ECO:0007669"/>
    <property type="project" value="UniProtKB-UniRule"/>
</dbReference>
<dbReference type="KEGG" id="tob:V4D31_03440"/>
<comment type="subcellular location">
    <subcellularLocation>
        <location evidence="4">Cytoplasm</location>
    </subcellularLocation>
    <text evidence="4">Assembles at midcell at the inner surface of the cytoplasmic membrane.</text>
</comment>
<dbReference type="InterPro" id="IPR045061">
    <property type="entry name" value="FtsZ/CetZ"/>
</dbReference>
<evidence type="ECO:0000256" key="1">
    <source>
        <dbReference type="ARBA" id="ARBA00009690"/>
    </source>
</evidence>
<dbReference type="PRINTS" id="PR00423">
    <property type="entry name" value="CELLDVISFTSZ"/>
</dbReference>
<dbReference type="Gene3D" id="3.40.50.1440">
    <property type="entry name" value="Tubulin/FtsZ, GTPase domain"/>
    <property type="match status" value="1"/>
</dbReference>
<organism evidence="10">
    <name type="scientific">Thermodesulfovibrio obliviosus</name>
    <dbReference type="NCBI Taxonomy" id="3118332"/>
    <lineage>
        <taxon>Bacteria</taxon>
        <taxon>Pseudomonadati</taxon>
        <taxon>Nitrospirota</taxon>
        <taxon>Thermodesulfovibrionia</taxon>
        <taxon>Thermodesulfovibrionales</taxon>
        <taxon>Thermodesulfovibrionaceae</taxon>
        <taxon>Thermodesulfovibrio</taxon>
    </lineage>
</organism>
<name>A0AAU8H3H3_9BACT</name>
<dbReference type="InterPro" id="IPR037103">
    <property type="entry name" value="Tubulin/FtsZ-like_C"/>
</dbReference>
<evidence type="ECO:0000256" key="4">
    <source>
        <dbReference type="HAMAP-Rule" id="MF_00909"/>
    </source>
</evidence>
<reference evidence="10" key="1">
    <citation type="submission" date="2024-01" db="EMBL/GenBank/DDBJ databases">
        <title>The first autotrophic representatives of the genus Thermodesulfovibrio.</title>
        <authorList>
            <person name="Maltseva A.I."/>
            <person name="Elcheninov A.G."/>
            <person name="Kublanov I.V."/>
            <person name="Lebedinsky A.V."/>
            <person name="Frolov E.N."/>
        </authorList>
    </citation>
    <scope>NUCLEOTIDE SEQUENCE</scope>
    <source>
        <strain evidence="10">3462-1</strain>
    </source>
</reference>
<dbReference type="NCBIfam" id="TIGR00065">
    <property type="entry name" value="ftsZ"/>
    <property type="match status" value="1"/>
</dbReference>
<dbReference type="GO" id="GO:0043093">
    <property type="term" value="P:FtsZ-dependent cytokinesis"/>
    <property type="evidence" value="ECO:0007669"/>
    <property type="project" value="UniProtKB-UniRule"/>
</dbReference>
<accession>A0AAU8H3H3</accession>
<dbReference type="HAMAP" id="MF_00909">
    <property type="entry name" value="FtsZ"/>
    <property type="match status" value="1"/>
</dbReference>
<comment type="function">
    <text evidence="4 6">Essential cell division protein that forms a contractile ring structure (Z ring) at the future cell division site. The regulation of the ring assembly controls the timing and the location of cell division. One of the functions of the FtsZ ring is to recruit other cell division proteins to the septum to produce a new cell wall between the dividing cells. Binds GTP and shows GTPase activity.</text>
</comment>
<feature type="binding site" evidence="4">
    <location>
        <begin position="21"/>
        <end position="25"/>
    </location>
    <ligand>
        <name>GTP</name>
        <dbReference type="ChEBI" id="CHEBI:37565"/>
    </ligand>
</feature>
<evidence type="ECO:0000256" key="3">
    <source>
        <dbReference type="ARBA" id="ARBA00023134"/>
    </source>
</evidence>
<feature type="binding site" evidence="4">
    <location>
        <position position="187"/>
    </location>
    <ligand>
        <name>GTP</name>
        <dbReference type="ChEBI" id="CHEBI:37565"/>
    </ligand>
</feature>
<evidence type="ECO:0000256" key="5">
    <source>
        <dbReference type="NCBIfam" id="TIGR00065"/>
    </source>
</evidence>
<dbReference type="GO" id="GO:0051258">
    <property type="term" value="P:protein polymerization"/>
    <property type="evidence" value="ECO:0007669"/>
    <property type="project" value="UniProtKB-UniRule"/>
</dbReference>
<dbReference type="EMBL" id="CP144374">
    <property type="protein sequence ID" value="XCH49223.1"/>
    <property type="molecule type" value="Genomic_DNA"/>
</dbReference>
<evidence type="ECO:0000256" key="2">
    <source>
        <dbReference type="ARBA" id="ARBA00022741"/>
    </source>
</evidence>
<evidence type="ECO:0000259" key="8">
    <source>
        <dbReference type="SMART" id="SM00864"/>
    </source>
</evidence>
<keyword evidence="4" id="KW-0963">Cytoplasm</keyword>
<dbReference type="InterPro" id="IPR008280">
    <property type="entry name" value="Tub_FtsZ_C"/>
</dbReference>
<dbReference type="GO" id="GO:0000917">
    <property type="term" value="P:division septum assembly"/>
    <property type="evidence" value="ECO:0007669"/>
    <property type="project" value="UniProtKB-KW"/>
</dbReference>
<dbReference type="PROSITE" id="PS01135">
    <property type="entry name" value="FTSZ_2"/>
    <property type="match status" value="1"/>
</dbReference>
<feature type="binding site" evidence="4">
    <location>
        <begin position="108"/>
        <end position="110"/>
    </location>
    <ligand>
        <name>GTP</name>
        <dbReference type="ChEBI" id="CHEBI:37565"/>
    </ligand>
</feature>
<dbReference type="InterPro" id="IPR020805">
    <property type="entry name" value="Cell_div_FtsZ_CS"/>
</dbReference>
<dbReference type="SMART" id="SM00864">
    <property type="entry name" value="Tubulin"/>
    <property type="match status" value="1"/>
</dbReference>
<feature type="region of interest" description="Disordered" evidence="7">
    <location>
        <begin position="364"/>
        <end position="406"/>
    </location>
</feature>
<dbReference type="AlphaFoldDB" id="A0AAU8H3H3"/>
<keyword evidence="4 6" id="KW-0717">Septation</keyword>
<dbReference type="InterPro" id="IPR018316">
    <property type="entry name" value="Tubulin/FtsZ_2-layer-sand-dom"/>
</dbReference>
<dbReference type="PANTHER" id="PTHR30314:SF3">
    <property type="entry name" value="MITOCHONDRIAL DIVISION PROTEIN FSZA"/>
    <property type="match status" value="1"/>
</dbReference>
<feature type="binding site" evidence="4">
    <location>
        <position position="139"/>
    </location>
    <ligand>
        <name>GTP</name>
        <dbReference type="ChEBI" id="CHEBI:37565"/>
    </ligand>
</feature>
<dbReference type="SUPFAM" id="SSF52490">
    <property type="entry name" value="Tubulin nucleotide-binding domain-like"/>
    <property type="match status" value="1"/>
</dbReference>
<sequence length="444" mass="48043">MFEIEEVERPVAKIKVIGVGGAGTNAVNTMISSGVYGVEFIAVNTDIQHLEISLAPVKVQIGKELTKGLGAGSDPELGKKSALEDKDTLLSCIEGSDLIFITAGMGGGTGTGAAPVIASLAKELGILTVAVVTKPFYFEGKKRLQNAVVGIKELKKYVDTIIIIPNDRIHMVVEKGTPLVKSFAIANDILRQAVQGISDLILSPGFINRDFADVRTIIENSGKAVIGLGTCTKQEGAAEAARRAINNPLLEETSIEGAKRILINITGGFDLTLDEVQEIAGAIYDVAHEEANIIFGTVIKSEIENEIYVTVIATGFEDKTEEINLSSTEKWMPKGSSISLKQTKRIISKDIQSLSSLNLHSINEKVENPPNSEKHLSTSSENKEVDISCETESNSPEEKLKIQSSEDSIILKEPSKEIPTDIEDEIDIPAYLRKKYKILNEKNI</sequence>
<keyword evidence="4 6" id="KW-0131">Cell cycle</keyword>
<dbReference type="Pfam" id="PF00091">
    <property type="entry name" value="Tubulin"/>
    <property type="match status" value="1"/>
</dbReference>
<evidence type="ECO:0000313" key="10">
    <source>
        <dbReference type="EMBL" id="XCH49223.1"/>
    </source>
</evidence>
<dbReference type="InterPro" id="IPR036525">
    <property type="entry name" value="Tubulin/FtsZ_GTPase_sf"/>
</dbReference>
<gene>
    <name evidence="4 10" type="primary">ftsZ</name>
    <name evidence="10" type="ORF">V4D31_03440</name>
</gene>
<dbReference type="GO" id="GO:0003924">
    <property type="term" value="F:GTPase activity"/>
    <property type="evidence" value="ECO:0007669"/>
    <property type="project" value="UniProtKB-UniRule"/>
</dbReference>
<dbReference type="PANTHER" id="PTHR30314">
    <property type="entry name" value="CELL DIVISION PROTEIN FTSZ-RELATED"/>
    <property type="match status" value="1"/>
</dbReference>
<dbReference type="InterPro" id="IPR024757">
    <property type="entry name" value="FtsZ_C"/>
</dbReference>
<comment type="similarity">
    <text evidence="1 4 6">Belongs to the FtsZ family.</text>
</comment>
<dbReference type="InterPro" id="IPR003008">
    <property type="entry name" value="Tubulin_FtsZ_GTPase"/>
</dbReference>
<keyword evidence="4 6" id="KW-0132">Cell division</keyword>
<feature type="domain" description="Tubulin/FtsZ GTPase" evidence="8">
    <location>
        <begin position="13"/>
        <end position="205"/>
    </location>
</feature>
<proteinExistence type="inferred from homology"/>
<keyword evidence="3 4" id="KW-0342">GTP-binding</keyword>
<dbReference type="SMART" id="SM00865">
    <property type="entry name" value="Tubulin_C"/>
    <property type="match status" value="1"/>
</dbReference>
<dbReference type="GO" id="GO:0005525">
    <property type="term" value="F:GTP binding"/>
    <property type="evidence" value="ECO:0007669"/>
    <property type="project" value="UniProtKB-UniRule"/>
</dbReference>
<dbReference type="RefSeq" id="WP_353686855.1">
    <property type="nucleotide sequence ID" value="NZ_CP144374.1"/>
</dbReference>
<dbReference type="CDD" id="cd02201">
    <property type="entry name" value="FtsZ_type1"/>
    <property type="match status" value="1"/>
</dbReference>
<protein>
    <recommendedName>
        <fullName evidence="4 5">Cell division protein FtsZ</fullName>
    </recommendedName>
</protein>
<comment type="subunit">
    <text evidence="4">Homodimer. Polymerizes to form a dynamic ring structure in a strictly GTP-dependent manner. Interacts directly with several other division proteins.</text>
</comment>
<dbReference type="InterPro" id="IPR000158">
    <property type="entry name" value="Cell_div_FtsZ"/>
</dbReference>
<dbReference type="Pfam" id="PF12327">
    <property type="entry name" value="FtsZ_C"/>
    <property type="match status" value="1"/>
</dbReference>
<dbReference type="PROSITE" id="PS01134">
    <property type="entry name" value="FTSZ_1"/>
    <property type="match status" value="1"/>
</dbReference>
<evidence type="ECO:0000256" key="7">
    <source>
        <dbReference type="SAM" id="MobiDB-lite"/>
    </source>
</evidence>
<feature type="compositionally biased region" description="Basic and acidic residues" evidence="7">
    <location>
        <begin position="364"/>
        <end position="386"/>
    </location>
</feature>
<dbReference type="GO" id="GO:0005737">
    <property type="term" value="C:cytoplasm"/>
    <property type="evidence" value="ECO:0007669"/>
    <property type="project" value="UniProtKB-SubCell"/>
</dbReference>
<dbReference type="FunFam" id="3.40.50.1440:FF:000001">
    <property type="entry name" value="Cell division protein FtsZ"/>
    <property type="match status" value="1"/>
</dbReference>
<dbReference type="SUPFAM" id="SSF55307">
    <property type="entry name" value="Tubulin C-terminal domain-like"/>
    <property type="match status" value="1"/>
</dbReference>
<feature type="domain" description="Tubulin/FtsZ 2-layer sandwich" evidence="9">
    <location>
        <begin position="207"/>
        <end position="325"/>
    </location>
</feature>